<keyword evidence="3" id="KW-0645">Protease</keyword>
<gene>
    <name evidence="3" type="ORF">CLV59_11274</name>
</gene>
<dbReference type="Pfam" id="PF13620">
    <property type="entry name" value="CarboxypepD_reg"/>
    <property type="match status" value="1"/>
</dbReference>
<reference evidence="3 4" key="1">
    <citation type="submission" date="2018-06" db="EMBL/GenBank/DDBJ databases">
        <title>Genomic Encyclopedia of Archaeal and Bacterial Type Strains, Phase II (KMG-II): from individual species to whole genera.</title>
        <authorList>
            <person name="Goeker M."/>
        </authorList>
    </citation>
    <scope>NUCLEOTIDE SEQUENCE [LARGE SCALE GENOMIC DNA]</scope>
    <source>
        <strain evidence="3 4">DSM 29821</strain>
    </source>
</reference>
<comment type="caution">
    <text evidence="3">The sequence shown here is derived from an EMBL/GenBank/DDBJ whole genome shotgun (WGS) entry which is preliminary data.</text>
</comment>
<dbReference type="EMBL" id="QLMA01000012">
    <property type="protein sequence ID" value="RAJ73733.1"/>
    <property type="molecule type" value="Genomic_DNA"/>
</dbReference>
<feature type="domain" description="Outer membrane protein beta-barrel" evidence="2">
    <location>
        <begin position="460"/>
        <end position="914"/>
    </location>
</feature>
<accession>A0A327VT14</accession>
<evidence type="ECO:0000259" key="2">
    <source>
        <dbReference type="Pfam" id="PF14905"/>
    </source>
</evidence>
<feature type="chain" id="PRO_5016234805" evidence="1">
    <location>
        <begin position="20"/>
        <end position="928"/>
    </location>
</feature>
<dbReference type="RefSeq" id="WP_111595367.1">
    <property type="nucleotide sequence ID" value="NZ_QLMA01000012.1"/>
</dbReference>
<dbReference type="AlphaFoldDB" id="A0A327VT14"/>
<dbReference type="Proteomes" id="UP000249819">
    <property type="component" value="Unassembled WGS sequence"/>
</dbReference>
<protein>
    <submittedName>
        <fullName evidence="3">Carboxypeptidase family protein</fullName>
    </submittedName>
</protein>
<keyword evidence="3" id="KW-0378">Hydrolase</keyword>
<evidence type="ECO:0000313" key="3">
    <source>
        <dbReference type="EMBL" id="RAJ73733.1"/>
    </source>
</evidence>
<dbReference type="InterPro" id="IPR041700">
    <property type="entry name" value="OMP_b-brl_3"/>
</dbReference>
<dbReference type="SUPFAM" id="SSF49464">
    <property type="entry name" value="Carboxypeptidase regulatory domain-like"/>
    <property type="match status" value="1"/>
</dbReference>
<keyword evidence="1" id="KW-0732">Signal</keyword>
<dbReference type="InterPro" id="IPR008969">
    <property type="entry name" value="CarboxyPept-like_regulatory"/>
</dbReference>
<sequence>MKKFTAVLFMLFVIHTAMAQNSIVKGTVTDTLNHVQLEHAVVSVLHAKDSILYKFQRTNEKGHFEIKDLKPGKYLVMINYPKFADYVESITLADSVVHNLGAVKLTQKSRLLQEVVIKQQVAAIRFKGDTTEFNADSFKTAANANVEDLLRILPGISVDNKGQVTAMGQKVKKVLVDGEEFFGDDPTLVTKNLRADMVDKVQVFDKNSDQADFTGVDDGEKSKTINITLKADKKKGYFGRVNAGGGTDGYFDTQLMFNLFKNKQKFAVYGIAGNTNKVGLNWEEREKFGQGAADNVSYDEMSGYYEYSGNGNDGFGGWEGQFDGQGFPLTQNGGVHYEDKWNADKQRANVNLKAMRLGVEQWSNSMRQQVLNNSVQYSNDSSTSRNVANKVRGDGMYEWKIDSFSTVKLNVQAGRENSTTFSNSHGTVMNDLGELLNESTNKTSGSGQKDMFGTNLLWKQKFKKKGRTISLNLAQNYDKNNRDGFQLSRADVYSNGALDTTMLVDQHKINNGESMNVSGNATYTEPLGKYSLLQFSYGLIVNNNHSGRNSFNIDGSGKYSMLDSLYSNDFTFSVLTNTGGLAYNFNKKKIRFNIGVSVGQSNQTQENKFANTVWKRNFVNWNPRLRFTYTLGQQRRISVYYNGNTNQPSINQLQPLVTNDNQINVYVGNPNLKPSFYNYLSATYSDYKVLTDRNIWLSLNYNTTFNDFSSSSITDAGGRTKTMTVNTNGNERYSYYYGLSWKVKPLGVSIGVDGNGGLSKRMNFVNGEENKSRTFNASNSLAFWKYKEKVINSRISFGAEYNSSVSSIQTAVKTTYWTYNINGDVTVYLPGKFEIWNGLEYFIRPKTAFFPANDMPIWGAALTKKFGKKDVFSVKAAVEDILGKRVGLDRNMNANTVYQNTYGIIGRYAMLSFIWNFNKFGAGTAAAK</sequence>
<keyword evidence="4" id="KW-1185">Reference proteome</keyword>
<keyword evidence="3" id="KW-0121">Carboxypeptidase</keyword>
<proteinExistence type="predicted"/>
<dbReference type="GO" id="GO:0004180">
    <property type="term" value="F:carboxypeptidase activity"/>
    <property type="evidence" value="ECO:0007669"/>
    <property type="project" value="UniProtKB-KW"/>
</dbReference>
<dbReference type="OrthoDB" id="606930at2"/>
<name>A0A327VT14_9BACT</name>
<feature type="signal peptide" evidence="1">
    <location>
        <begin position="1"/>
        <end position="19"/>
    </location>
</feature>
<dbReference type="SUPFAM" id="SSF56935">
    <property type="entry name" value="Porins"/>
    <property type="match status" value="1"/>
</dbReference>
<dbReference type="Gene3D" id="2.60.40.1120">
    <property type="entry name" value="Carboxypeptidase-like, regulatory domain"/>
    <property type="match status" value="1"/>
</dbReference>
<dbReference type="Pfam" id="PF14905">
    <property type="entry name" value="OMP_b-brl_3"/>
    <property type="match status" value="1"/>
</dbReference>
<evidence type="ECO:0000256" key="1">
    <source>
        <dbReference type="SAM" id="SignalP"/>
    </source>
</evidence>
<organism evidence="3 4">
    <name type="scientific">Chitinophaga dinghuensis</name>
    <dbReference type="NCBI Taxonomy" id="1539050"/>
    <lineage>
        <taxon>Bacteria</taxon>
        <taxon>Pseudomonadati</taxon>
        <taxon>Bacteroidota</taxon>
        <taxon>Chitinophagia</taxon>
        <taxon>Chitinophagales</taxon>
        <taxon>Chitinophagaceae</taxon>
        <taxon>Chitinophaga</taxon>
    </lineage>
</organism>
<evidence type="ECO:0000313" key="4">
    <source>
        <dbReference type="Proteomes" id="UP000249819"/>
    </source>
</evidence>